<accession>A0A5C6TZF1</accession>
<sequence>MSVPSPTSPPTAQLDAEALARLRELDPKGENQLIDRVLRAFESSALRLLPQLEAARASGDRAGVRHVAHTLKSSSASIGALALSQHCAKVEGLIRENSSEDLQAPLSALVAELDAVRAAIRTMLEPR</sequence>
<evidence type="ECO:0000256" key="1">
    <source>
        <dbReference type="ARBA" id="ARBA00023012"/>
    </source>
</evidence>
<feature type="domain" description="HPt" evidence="3">
    <location>
        <begin position="30"/>
        <end position="127"/>
    </location>
</feature>
<keyword evidence="5" id="KW-1185">Reference proteome</keyword>
<protein>
    <submittedName>
        <fullName evidence="4">Hpt domain-containing protein</fullName>
    </submittedName>
</protein>
<dbReference type="AlphaFoldDB" id="A0A5C6TZF1"/>
<dbReference type="InterPro" id="IPR008207">
    <property type="entry name" value="Sig_transdc_His_kin_Hpt_dom"/>
</dbReference>
<gene>
    <name evidence="4" type="ORF">FSC37_04570</name>
</gene>
<dbReference type="GO" id="GO:0004672">
    <property type="term" value="F:protein kinase activity"/>
    <property type="evidence" value="ECO:0007669"/>
    <property type="project" value="UniProtKB-ARBA"/>
</dbReference>
<keyword evidence="1" id="KW-0902">Two-component regulatory system</keyword>
<dbReference type="Proteomes" id="UP000321832">
    <property type="component" value="Unassembled WGS sequence"/>
</dbReference>
<dbReference type="Gene3D" id="1.20.120.160">
    <property type="entry name" value="HPT domain"/>
    <property type="match status" value="1"/>
</dbReference>
<evidence type="ECO:0000259" key="3">
    <source>
        <dbReference type="PROSITE" id="PS50894"/>
    </source>
</evidence>
<name>A0A5C6TZF1_9BURK</name>
<dbReference type="CDD" id="cd00088">
    <property type="entry name" value="HPT"/>
    <property type="match status" value="1"/>
</dbReference>
<dbReference type="SMART" id="SM00073">
    <property type="entry name" value="HPT"/>
    <property type="match status" value="1"/>
</dbReference>
<keyword evidence="2" id="KW-0597">Phosphoprotein</keyword>
<feature type="modified residue" description="Phosphohistidine" evidence="2">
    <location>
        <position position="69"/>
    </location>
</feature>
<dbReference type="GO" id="GO:0000160">
    <property type="term" value="P:phosphorelay signal transduction system"/>
    <property type="evidence" value="ECO:0007669"/>
    <property type="project" value="UniProtKB-KW"/>
</dbReference>
<organism evidence="4 5">
    <name type="scientific">Piscinibacter aquaticus</name>
    <dbReference type="NCBI Taxonomy" id="392597"/>
    <lineage>
        <taxon>Bacteria</taxon>
        <taxon>Pseudomonadati</taxon>
        <taxon>Pseudomonadota</taxon>
        <taxon>Betaproteobacteria</taxon>
        <taxon>Burkholderiales</taxon>
        <taxon>Sphaerotilaceae</taxon>
        <taxon>Piscinibacter</taxon>
    </lineage>
</organism>
<evidence type="ECO:0000256" key="2">
    <source>
        <dbReference type="PROSITE-ProRule" id="PRU00110"/>
    </source>
</evidence>
<proteinExistence type="predicted"/>
<dbReference type="InterPro" id="IPR036641">
    <property type="entry name" value="HPT_dom_sf"/>
</dbReference>
<evidence type="ECO:0000313" key="5">
    <source>
        <dbReference type="Proteomes" id="UP000321832"/>
    </source>
</evidence>
<dbReference type="Pfam" id="PF01627">
    <property type="entry name" value="Hpt"/>
    <property type="match status" value="1"/>
</dbReference>
<reference evidence="4 5" key="1">
    <citation type="submission" date="2019-08" db="EMBL/GenBank/DDBJ databases">
        <authorList>
            <person name="Khan S.A."/>
            <person name="Jeon C.O."/>
            <person name="Jeong S.E."/>
        </authorList>
    </citation>
    <scope>NUCLEOTIDE SEQUENCE [LARGE SCALE GENOMIC DNA]</scope>
    <source>
        <strain evidence="5">IMCC1728</strain>
    </source>
</reference>
<evidence type="ECO:0000313" key="4">
    <source>
        <dbReference type="EMBL" id="TXC65610.1"/>
    </source>
</evidence>
<dbReference type="SUPFAM" id="SSF47226">
    <property type="entry name" value="Histidine-containing phosphotransfer domain, HPT domain"/>
    <property type="match status" value="1"/>
</dbReference>
<dbReference type="EMBL" id="VOPW01000001">
    <property type="protein sequence ID" value="TXC65610.1"/>
    <property type="molecule type" value="Genomic_DNA"/>
</dbReference>
<dbReference type="PROSITE" id="PS50894">
    <property type="entry name" value="HPT"/>
    <property type="match status" value="1"/>
</dbReference>
<comment type="caution">
    <text evidence="4">The sequence shown here is derived from an EMBL/GenBank/DDBJ whole genome shotgun (WGS) entry which is preliminary data.</text>
</comment>